<evidence type="ECO:0000259" key="2">
    <source>
        <dbReference type="Pfam" id="PF07993"/>
    </source>
</evidence>
<dbReference type="PANTHER" id="PTHR11011">
    <property type="entry name" value="MALE STERILITY PROTEIN 2-RELATED"/>
    <property type="match status" value="1"/>
</dbReference>
<sequence length="149" mass="15716">MQRLQAFISTCYVNAHRPPGTHIEEALYPLVRKSTGGTLQHAELAAKLAQMAPAKAEKAAQGVLKDVGLPNSYTLTKHMAEGLVADMHAAGVLPSAIVRPSIVSCIARAPAPGYFGNSAGLTSIVLVYASGERRGSSTQTVHCLHNTQQ</sequence>
<protein>
    <recommendedName>
        <fullName evidence="1">Fatty acyl-CoA reductase</fullName>
        <ecNumber evidence="1">1.2.1.84</ecNumber>
    </recommendedName>
</protein>
<dbReference type="GO" id="GO:0102965">
    <property type="term" value="F:alcohol-forming long-chain fatty acyl-CoA reductase activity"/>
    <property type="evidence" value="ECO:0007669"/>
    <property type="project" value="UniProtKB-EC"/>
</dbReference>
<evidence type="ECO:0000313" key="3">
    <source>
        <dbReference type="EMBL" id="CAK0784884.1"/>
    </source>
</evidence>
<evidence type="ECO:0000256" key="1">
    <source>
        <dbReference type="RuleBase" id="RU363097"/>
    </source>
</evidence>
<comment type="similarity">
    <text evidence="1">Belongs to the fatty acyl-CoA reductase family.</text>
</comment>
<keyword evidence="1" id="KW-0560">Oxidoreductase</keyword>
<keyword evidence="1" id="KW-0443">Lipid metabolism</keyword>
<dbReference type="InterPro" id="IPR026055">
    <property type="entry name" value="FAR"/>
</dbReference>
<dbReference type="Pfam" id="PF07993">
    <property type="entry name" value="NAD_binding_4"/>
    <property type="match status" value="1"/>
</dbReference>
<comment type="catalytic activity">
    <reaction evidence="1">
        <text>a long-chain fatty acyl-CoA + 2 NADPH + 2 H(+) = a long-chain primary fatty alcohol + 2 NADP(+) + CoA</text>
        <dbReference type="Rhea" id="RHEA:52716"/>
        <dbReference type="ChEBI" id="CHEBI:15378"/>
        <dbReference type="ChEBI" id="CHEBI:57287"/>
        <dbReference type="ChEBI" id="CHEBI:57783"/>
        <dbReference type="ChEBI" id="CHEBI:58349"/>
        <dbReference type="ChEBI" id="CHEBI:77396"/>
        <dbReference type="ChEBI" id="CHEBI:83139"/>
        <dbReference type="EC" id="1.2.1.84"/>
    </reaction>
</comment>
<dbReference type="Gene3D" id="3.40.50.720">
    <property type="entry name" value="NAD(P)-binding Rossmann-like Domain"/>
    <property type="match status" value="1"/>
</dbReference>
<comment type="function">
    <text evidence="1">Catalyzes the reduction of fatty acyl-CoA to fatty alcohols.</text>
</comment>
<dbReference type="EMBL" id="CAUYUE010000011">
    <property type="protein sequence ID" value="CAK0784884.1"/>
    <property type="molecule type" value="Genomic_DNA"/>
</dbReference>
<gene>
    <name evidence="3" type="ORF">CVIRNUC_008089</name>
</gene>
<dbReference type="AlphaFoldDB" id="A0AAV1ICW8"/>
<accession>A0AAV1ICW8</accession>
<keyword evidence="4" id="KW-1185">Reference proteome</keyword>
<dbReference type="InterPro" id="IPR013120">
    <property type="entry name" value="FAR_NAD-bd"/>
</dbReference>
<keyword evidence="1" id="KW-0444">Lipid biosynthesis</keyword>
<dbReference type="Proteomes" id="UP001314263">
    <property type="component" value="Unassembled WGS sequence"/>
</dbReference>
<comment type="caution">
    <text evidence="3">The sequence shown here is derived from an EMBL/GenBank/DDBJ whole genome shotgun (WGS) entry which is preliminary data.</text>
</comment>
<keyword evidence="1" id="KW-0521">NADP</keyword>
<name>A0AAV1ICW8_9CHLO</name>
<dbReference type="EC" id="1.2.1.84" evidence="1"/>
<dbReference type="GO" id="GO:0006629">
    <property type="term" value="P:lipid metabolic process"/>
    <property type="evidence" value="ECO:0007669"/>
    <property type="project" value="UniProtKB-KW"/>
</dbReference>
<feature type="domain" description="Thioester reductase (TE)" evidence="2">
    <location>
        <begin position="6"/>
        <end position="135"/>
    </location>
</feature>
<reference evidence="3 4" key="1">
    <citation type="submission" date="2023-10" db="EMBL/GenBank/DDBJ databases">
        <authorList>
            <person name="Maclean D."/>
            <person name="Macfadyen A."/>
        </authorList>
    </citation>
    <scope>NUCLEOTIDE SEQUENCE [LARGE SCALE GENOMIC DNA]</scope>
</reference>
<dbReference type="GO" id="GO:0080019">
    <property type="term" value="F:alcohol-forming very long-chain fatty acyl-CoA reductase activity"/>
    <property type="evidence" value="ECO:0007669"/>
    <property type="project" value="InterPro"/>
</dbReference>
<proteinExistence type="inferred from homology"/>
<organism evidence="3 4">
    <name type="scientific">Coccomyxa viridis</name>
    <dbReference type="NCBI Taxonomy" id="1274662"/>
    <lineage>
        <taxon>Eukaryota</taxon>
        <taxon>Viridiplantae</taxon>
        <taxon>Chlorophyta</taxon>
        <taxon>core chlorophytes</taxon>
        <taxon>Trebouxiophyceae</taxon>
        <taxon>Trebouxiophyceae incertae sedis</taxon>
        <taxon>Coccomyxaceae</taxon>
        <taxon>Coccomyxa</taxon>
    </lineage>
</organism>
<evidence type="ECO:0000313" key="4">
    <source>
        <dbReference type="Proteomes" id="UP001314263"/>
    </source>
</evidence>